<accession>A0A1B2ENX7</accession>
<feature type="domain" description="Helix-turn-helix" evidence="1">
    <location>
        <begin position="24"/>
        <end position="70"/>
    </location>
</feature>
<dbReference type="KEGG" id="moc:BB934_08255"/>
<dbReference type="GO" id="GO:0003677">
    <property type="term" value="F:DNA binding"/>
    <property type="evidence" value="ECO:0007669"/>
    <property type="project" value="InterPro"/>
</dbReference>
<dbReference type="OrthoDB" id="7867776at2"/>
<dbReference type="Pfam" id="PF12728">
    <property type="entry name" value="HTH_17"/>
    <property type="match status" value="1"/>
</dbReference>
<dbReference type="InterPro" id="IPR010093">
    <property type="entry name" value="SinI_DNA-bd"/>
</dbReference>
<dbReference type="Gene3D" id="3.90.105.50">
    <property type="match status" value="1"/>
</dbReference>
<name>A0A1B2ENX7_9HYPH</name>
<dbReference type="AlphaFoldDB" id="A0A1B2ENX7"/>
<protein>
    <recommendedName>
        <fullName evidence="1">Helix-turn-helix domain-containing protein</fullName>
    </recommendedName>
</protein>
<evidence type="ECO:0000313" key="2">
    <source>
        <dbReference type="EMBL" id="ANY81661.1"/>
    </source>
</evidence>
<evidence type="ECO:0000259" key="1">
    <source>
        <dbReference type="Pfam" id="PF12728"/>
    </source>
</evidence>
<reference evidence="2" key="1">
    <citation type="submission" date="2016-07" db="EMBL/GenBank/DDBJ databases">
        <title>Microvirga ossetica sp. nov. a new species of rhizobia isolated from root nodules of the legume species Vicia alpestris Steven originated from North Ossetia region in the Caucasus.</title>
        <authorList>
            <person name="Safronova V.I."/>
            <person name="Kuznetsova I.G."/>
            <person name="Sazanova A.L."/>
            <person name="Belimov A."/>
            <person name="Andronov E."/>
            <person name="Osledkin Y.S."/>
            <person name="Onishchuk O.P."/>
            <person name="Kurchak O.N."/>
            <person name="Shaposhnikov A.I."/>
            <person name="Willems A."/>
            <person name="Tikhonovich I.A."/>
        </authorList>
    </citation>
    <scope>NUCLEOTIDE SEQUENCE [LARGE SCALE GENOMIC DNA]</scope>
    <source>
        <strain evidence="2">V5/3M</strain>
    </source>
</reference>
<dbReference type="InterPro" id="IPR038148">
    <property type="entry name" value="Tn1545/Tn916_Xis"/>
</dbReference>
<organism evidence="2">
    <name type="scientific">Microvirga ossetica</name>
    <dbReference type="NCBI Taxonomy" id="1882682"/>
    <lineage>
        <taxon>Bacteria</taxon>
        <taxon>Pseudomonadati</taxon>
        <taxon>Pseudomonadota</taxon>
        <taxon>Alphaproteobacteria</taxon>
        <taxon>Hyphomicrobiales</taxon>
        <taxon>Methylobacteriaceae</taxon>
        <taxon>Microvirga</taxon>
    </lineage>
</organism>
<gene>
    <name evidence="2" type="ORF">BB934_08255</name>
</gene>
<dbReference type="InterPro" id="IPR041657">
    <property type="entry name" value="HTH_17"/>
</dbReference>
<sequence length="76" mass="8205">MAHIPGGGVHGLSTAPVFNQKLSLSVEEAAEATGIGRSKLYEAMRDGLLQARKFGRRTIILRDDLERFLSALPKAA</sequence>
<dbReference type="NCBIfam" id="TIGR01764">
    <property type="entry name" value="excise"/>
    <property type="match status" value="1"/>
</dbReference>
<proteinExistence type="predicted"/>
<dbReference type="EMBL" id="CP016616">
    <property type="protein sequence ID" value="ANY81661.1"/>
    <property type="molecule type" value="Genomic_DNA"/>
</dbReference>